<name>A0A1S1LXJ9_MYCCH</name>
<dbReference type="Proteomes" id="UP000179441">
    <property type="component" value="Unassembled WGS sequence"/>
</dbReference>
<gene>
    <name evidence="1" type="ORF">BKG84_28220</name>
</gene>
<protein>
    <submittedName>
        <fullName evidence="1">Uncharacterized protein</fullName>
    </submittedName>
</protein>
<comment type="caution">
    <text evidence="1">The sequence shown here is derived from an EMBL/GenBank/DDBJ whole genome shotgun (WGS) entry which is preliminary data.</text>
</comment>
<evidence type="ECO:0000313" key="2">
    <source>
        <dbReference type="Proteomes" id="UP000179441"/>
    </source>
</evidence>
<dbReference type="AlphaFoldDB" id="A0A1S1LXJ9"/>
<evidence type="ECO:0000313" key="1">
    <source>
        <dbReference type="EMBL" id="OHU75640.1"/>
    </source>
</evidence>
<keyword evidence="2" id="KW-1185">Reference proteome</keyword>
<accession>A0A1S1LXJ9</accession>
<dbReference type="RefSeq" id="WP_070953024.1">
    <property type="nucleotide sequence ID" value="NZ_MLIS01000309.1"/>
</dbReference>
<organism evidence="1 2">
    <name type="scientific">Mycobacteroides chelonae</name>
    <name type="common">Mycobacterium chelonae</name>
    <dbReference type="NCBI Taxonomy" id="1774"/>
    <lineage>
        <taxon>Bacteria</taxon>
        <taxon>Bacillati</taxon>
        <taxon>Actinomycetota</taxon>
        <taxon>Actinomycetes</taxon>
        <taxon>Mycobacteriales</taxon>
        <taxon>Mycobacteriaceae</taxon>
        <taxon>Mycobacteroides</taxon>
    </lineage>
</organism>
<proteinExistence type="predicted"/>
<dbReference type="EMBL" id="MLIS01000309">
    <property type="protein sequence ID" value="OHU75640.1"/>
    <property type="molecule type" value="Genomic_DNA"/>
</dbReference>
<reference evidence="1 2" key="1">
    <citation type="submission" date="2016-10" db="EMBL/GenBank/DDBJ databases">
        <title>Evaluation of Human, Veterinary and Environmental Mycobacterium chelonae Isolates by Core Genome Phylogenomic Analysis, Targeted Gene Comparison, and Anti-microbial Susceptibility Patterns: A Tale of Mistaken Identities.</title>
        <authorList>
            <person name="Fogelson S.B."/>
            <person name="Camus A.C."/>
            <person name="Lorenz W."/>
            <person name="Vasireddy R."/>
            <person name="Vasireddy S."/>
            <person name="Smith T."/>
            <person name="Brown-Elliott B.A."/>
            <person name="Wallace R.J.Jr."/>
            <person name="Hasan N.A."/>
            <person name="Reischl U."/>
            <person name="Sanchez S."/>
        </authorList>
    </citation>
    <scope>NUCLEOTIDE SEQUENCE [LARGE SCALE GENOMIC DNA]</scope>
    <source>
        <strain evidence="1 2">15518</strain>
    </source>
</reference>
<sequence length="122" mass="13645">MIPADYQNAWDIVESWQDKDLRQALCQSASEAGRLPHITIAMTRIAALLARISEVERDLVEQLIYVGSSDLMPAILNFTDQILMVLDGDDCPDYRGIRAMLEDVPEQFAFLDIVACDDNADA</sequence>